<dbReference type="FunCoup" id="A0A6P8Y5W8">
    <property type="interactions" value="630"/>
</dbReference>
<dbReference type="AlphaFoldDB" id="A0A6P8Y5W8"/>
<evidence type="ECO:0000256" key="2">
    <source>
        <dbReference type="ARBA" id="ARBA00023242"/>
    </source>
</evidence>
<keyword evidence="4" id="KW-1185">Reference proteome</keyword>
<dbReference type="InterPro" id="IPR014810">
    <property type="entry name" value="Fcf2_C"/>
</dbReference>
<dbReference type="PANTHER" id="PTHR21686:SF12">
    <property type="entry name" value="DEOXYNUCLEOTIDYLTRANSFERASE TERMINAL-INTERACTING PROTEIN 2"/>
    <property type="match status" value="1"/>
</dbReference>
<accession>A0A6P8Y5W8</accession>
<organism evidence="5">
    <name type="scientific">Thrips palmi</name>
    <name type="common">Melon thrips</name>
    <dbReference type="NCBI Taxonomy" id="161013"/>
    <lineage>
        <taxon>Eukaryota</taxon>
        <taxon>Metazoa</taxon>
        <taxon>Ecdysozoa</taxon>
        <taxon>Arthropoda</taxon>
        <taxon>Hexapoda</taxon>
        <taxon>Insecta</taxon>
        <taxon>Pterygota</taxon>
        <taxon>Neoptera</taxon>
        <taxon>Paraneoptera</taxon>
        <taxon>Thysanoptera</taxon>
        <taxon>Terebrantia</taxon>
        <taxon>Thripoidea</taxon>
        <taxon>Thripidae</taxon>
        <taxon>Thrips</taxon>
    </lineage>
</organism>
<dbReference type="OrthoDB" id="427886at2759"/>
<gene>
    <name evidence="5" type="primary">LOC117641620</name>
</gene>
<protein>
    <submittedName>
        <fullName evidence="5">Deoxynucleotidyltransferase terminal-interacting protein 2-like</fullName>
    </submittedName>
</protein>
<dbReference type="InterPro" id="IPR039883">
    <property type="entry name" value="Fcf2/DNTTIP2"/>
</dbReference>
<dbReference type="InParanoid" id="A0A6P8Y5W8"/>
<dbReference type="GO" id="GO:0003723">
    <property type="term" value="F:RNA binding"/>
    <property type="evidence" value="ECO:0007669"/>
    <property type="project" value="TreeGrafter"/>
</dbReference>
<dbReference type="Pfam" id="PF08698">
    <property type="entry name" value="Fcf2"/>
    <property type="match status" value="1"/>
</dbReference>
<keyword evidence="2" id="KW-0539">Nucleus</keyword>
<evidence type="ECO:0000259" key="3">
    <source>
        <dbReference type="Pfam" id="PF08698"/>
    </source>
</evidence>
<comment type="subcellular location">
    <subcellularLocation>
        <location evidence="1">Nucleus</location>
        <location evidence="1">Nucleolus</location>
    </subcellularLocation>
</comment>
<evidence type="ECO:0000313" key="4">
    <source>
        <dbReference type="Proteomes" id="UP000515158"/>
    </source>
</evidence>
<dbReference type="PANTHER" id="PTHR21686">
    <property type="entry name" value="DEOXYNUCLEOTIDYLTRANSFERASE TERMINAL-INTERACTING PROTEIN 2"/>
    <property type="match status" value="1"/>
</dbReference>
<evidence type="ECO:0000313" key="5">
    <source>
        <dbReference type="RefSeq" id="XP_034234998.1"/>
    </source>
</evidence>
<sequence>MAFFVDVKGQVDPSNIRSSDDESDDDFTFIPMPQKSKPATVTSRYILRLWRIIIKTLQSQSSKNLQLQSDSPKISTCQELQSSEMVRRLADPDKALEKSVLQPGLEKLHSLPSYDEGRRLIARKRKEERAKSTGKNWYNMKAPELTEEMKNDLEILKMRSSLDPKHFYKKNDFKTLPKYFQVGRIVESAADFYHSRIPKKDRKKTLVDELLADAEFQKSTKKRYAEIIADQKKTHYKAHRQAKRLKKKH</sequence>
<dbReference type="Proteomes" id="UP000515158">
    <property type="component" value="Unplaced"/>
</dbReference>
<feature type="domain" description="Fcf2 pre-rRNA processing C-terminal" evidence="3">
    <location>
        <begin position="130"/>
        <end position="223"/>
    </location>
</feature>
<reference evidence="5" key="1">
    <citation type="submission" date="2025-08" db="UniProtKB">
        <authorList>
            <consortium name="RefSeq"/>
        </authorList>
    </citation>
    <scope>IDENTIFICATION</scope>
    <source>
        <tissue evidence="5">Total insect</tissue>
    </source>
</reference>
<dbReference type="GO" id="GO:0006396">
    <property type="term" value="P:RNA processing"/>
    <property type="evidence" value="ECO:0007669"/>
    <property type="project" value="TreeGrafter"/>
</dbReference>
<proteinExistence type="predicted"/>
<dbReference type="RefSeq" id="XP_034234998.1">
    <property type="nucleotide sequence ID" value="XM_034379107.1"/>
</dbReference>
<name>A0A6P8Y5W8_THRPL</name>
<dbReference type="GO" id="GO:0005730">
    <property type="term" value="C:nucleolus"/>
    <property type="evidence" value="ECO:0007669"/>
    <property type="project" value="UniProtKB-SubCell"/>
</dbReference>
<evidence type="ECO:0000256" key="1">
    <source>
        <dbReference type="ARBA" id="ARBA00004604"/>
    </source>
</evidence>
<dbReference type="KEGG" id="tpal:117641620"/>
<dbReference type="GeneID" id="117641620"/>